<dbReference type="PANTHER" id="PTHR11129:SF2">
    <property type="entry name" value="GERANYLGERANYL TRANSFERASE TYPE-2 SUBUNIT ALPHA"/>
    <property type="match status" value="1"/>
</dbReference>
<accession>A0ABQ7J7S6</accession>
<evidence type="ECO:0000256" key="2">
    <source>
        <dbReference type="ARBA" id="ARBA00022602"/>
    </source>
</evidence>
<evidence type="ECO:0000256" key="4">
    <source>
        <dbReference type="ARBA" id="ARBA00022737"/>
    </source>
</evidence>
<dbReference type="Gene3D" id="1.25.40.120">
    <property type="entry name" value="Protein prenylyltransferase"/>
    <property type="match status" value="3"/>
</dbReference>
<dbReference type="EMBL" id="JADAQX010000501">
    <property type="protein sequence ID" value="KAF8820043.1"/>
    <property type="molecule type" value="Genomic_DNA"/>
</dbReference>
<evidence type="ECO:0000256" key="3">
    <source>
        <dbReference type="ARBA" id="ARBA00022679"/>
    </source>
</evidence>
<evidence type="ECO:0000256" key="5">
    <source>
        <dbReference type="ARBA" id="ARBA00047658"/>
    </source>
</evidence>
<comment type="caution">
    <text evidence="8">The sequence shown here is derived from an EMBL/GenBank/DDBJ whole genome shotgun (WGS) entry which is preliminary data.</text>
</comment>
<keyword evidence="2 6" id="KW-0637">Prenyltransferase</keyword>
<dbReference type="Pfam" id="PF01239">
    <property type="entry name" value="PPTA"/>
    <property type="match status" value="2"/>
</dbReference>
<dbReference type="PROSITE" id="PS51147">
    <property type="entry name" value="PFTA"/>
    <property type="match status" value="2"/>
</dbReference>
<protein>
    <recommendedName>
        <fullName evidence="6">Geranylgeranyl transferase type-2 subunit alpha</fullName>
        <ecNumber evidence="6">2.5.1.60</ecNumber>
    </recommendedName>
    <alternativeName>
        <fullName evidence="6">Geranylgeranyl transferase type II subunit alpha</fullName>
    </alternativeName>
</protein>
<keyword evidence="9" id="KW-1185">Reference proteome</keyword>
<dbReference type="Proteomes" id="UP000823046">
    <property type="component" value="Unassembled WGS sequence"/>
</dbReference>
<dbReference type="SUPFAM" id="SSF48439">
    <property type="entry name" value="Protein prenylyltransferase"/>
    <property type="match status" value="1"/>
</dbReference>
<evidence type="ECO:0000256" key="7">
    <source>
        <dbReference type="SAM" id="MobiDB-lite"/>
    </source>
</evidence>
<comment type="catalytic activity">
    <reaction evidence="5 6">
        <text>geranylgeranyl diphosphate + L-cysteinyl-[protein] = S-geranylgeranyl-L-cysteinyl-[protein] + diphosphate</text>
        <dbReference type="Rhea" id="RHEA:21240"/>
        <dbReference type="Rhea" id="RHEA-COMP:10131"/>
        <dbReference type="Rhea" id="RHEA-COMP:11537"/>
        <dbReference type="ChEBI" id="CHEBI:29950"/>
        <dbReference type="ChEBI" id="CHEBI:33019"/>
        <dbReference type="ChEBI" id="CHEBI:57533"/>
        <dbReference type="ChEBI" id="CHEBI:86021"/>
        <dbReference type="EC" id="2.5.1.60"/>
    </reaction>
</comment>
<dbReference type="InterPro" id="IPR002088">
    <property type="entry name" value="Prenyl_trans_a"/>
</dbReference>
<evidence type="ECO:0000313" key="9">
    <source>
        <dbReference type="Proteomes" id="UP000823046"/>
    </source>
</evidence>
<name>A0ABQ7J7S6_9APIC</name>
<comment type="function">
    <text evidence="6">Catalyzes the transfer of a geranyl-geranyl moiety from geranyl-geranyl pyrophosphate to cysteines occuring in specific C-terminal amino acid sequences.</text>
</comment>
<feature type="compositionally biased region" description="Polar residues" evidence="7">
    <location>
        <begin position="173"/>
        <end position="200"/>
    </location>
</feature>
<dbReference type="PANTHER" id="PTHR11129">
    <property type="entry name" value="PROTEIN FARNESYLTRANSFERASE ALPHA SUBUNIT/RAB GERANYLGERANYL TRANSFERASE ALPHA SUBUNIT"/>
    <property type="match status" value="1"/>
</dbReference>
<dbReference type="EC" id="2.5.1.60" evidence="6"/>
<proteinExistence type="inferred from homology"/>
<evidence type="ECO:0000256" key="1">
    <source>
        <dbReference type="ARBA" id="ARBA00006734"/>
    </source>
</evidence>
<feature type="region of interest" description="Disordered" evidence="7">
    <location>
        <begin position="137"/>
        <end position="200"/>
    </location>
</feature>
<reference evidence="8 9" key="1">
    <citation type="journal article" date="2020" name="bioRxiv">
        <title>Metabolic contributions of an alphaproteobacterial endosymbiont in the apicomplexan Cardiosporidium cionae.</title>
        <authorList>
            <person name="Hunter E.S."/>
            <person name="Paight C.J."/>
            <person name="Lane C.E."/>
        </authorList>
    </citation>
    <scope>NUCLEOTIDE SEQUENCE [LARGE SCALE GENOMIC DNA]</scope>
    <source>
        <strain evidence="8">ESH_2018</strain>
    </source>
</reference>
<comment type="similarity">
    <text evidence="1 6">Belongs to the protein prenyltransferase subunit alpha family.</text>
</comment>
<feature type="non-terminal residue" evidence="8">
    <location>
        <position position="1"/>
    </location>
</feature>
<organism evidence="8 9">
    <name type="scientific">Cardiosporidium cionae</name>
    <dbReference type="NCBI Taxonomy" id="476202"/>
    <lineage>
        <taxon>Eukaryota</taxon>
        <taxon>Sar</taxon>
        <taxon>Alveolata</taxon>
        <taxon>Apicomplexa</taxon>
        <taxon>Aconoidasida</taxon>
        <taxon>Nephromycida</taxon>
        <taxon>Cardiosporidium</taxon>
    </lineage>
</organism>
<evidence type="ECO:0000313" key="8">
    <source>
        <dbReference type="EMBL" id="KAF8820043.1"/>
    </source>
</evidence>
<keyword evidence="4" id="KW-0677">Repeat</keyword>
<evidence type="ECO:0000256" key="6">
    <source>
        <dbReference type="RuleBase" id="RU367120"/>
    </source>
</evidence>
<gene>
    <name evidence="8" type="ORF">IE077_003644</name>
</gene>
<sequence length="895" mass="101346">HNCKKKDAASITEADKAYERKLVLEGYALLNNLLKRYAEDEKISEETFLLSKKLLRLNPEISTLWNIRRKFILALPEFASLIESKVNIDKTCIFHEVNKRQHAESLGQSAFLGEVLENKEDSSPLQEVKESTPSCNIYTVSHPAAGNDPESESNSMIPQMEQKKESNLDGRLQASQKDTTAVSSHASSPTGDDLISSKNSQKESLMNELKLTEEALRKLPKGFCIWYHRLWTLRQLINQSYAGLELLKQERSLCSMFLKVDARNFHCWQHRSFICAMMKTLSKTHVPSASCESPGKETDASVEEVNQLFSQSLIHSNFSNYSAWYLRSTLPTESVDVSSERLWLREGLFTEPEDQSLWKYYQWLLFTRGCETPRLLKCVAASSLRTVYFFFLEAYSLLSSSSFATFYDGLHTFDIQGTWEPIVSQIFHRYNGRNSRIKGIKSDFSYVWRFQVTHIRLASPQHLPMRNQKLAEIQSNNQMPHFYFVIPIGMHGMMTHTSHSQYLEEEEEEEEEDPLAYVKPMPVEAAGMPLRTSCKNSSTHAIAAASPKTRDLHVHAFPPPEWQGEAFHKNAFTPEDTASFAHTALASFKAIKFDCRQLTPETAFQMVYSYSLEANVAVLGGGGRHPSPVALDGQVDPLGASPTTPSSLTSNSFYVNGYPPSSSWKTADTASPEYATMKTIGKGVNLDILKDELHMVEALAELEPSCKYVWLTRCQILEVLSPLDPNIEAYYEKLAAIDSGRKHYYNDCRMAVRLIQRVQHVLKAQQSSICIEETQDRLQEVQPMLDLRALQLRKIAYPSLLEAIPTCLGLDLSNNLLNNRLDLSNNPLEAIALHTMKKTLRLSIPRISVEVGCDVAITEGVAKKEEKSENREPPAVLLLMRSNDVDELDDWPKQT</sequence>
<keyword evidence="3 6" id="KW-0808">Transferase</keyword>